<keyword evidence="1" id="KW-1133">Transmembrane helix</keyword>
<keyword evidence="3" id="KW-1185">Reference proteome</keyword>
<sequence length="40" mass="4742">MKTRANTPYARISIIQGRRKSNIPVCLVQILIHYLLHFYL</sequence>
<keyword evidence="1" id="KW-0812">Transmembrane</keyword>
<gene>
    <name evidence="2" type="ORF">CLOHYLEM_06519</name>
</gene>
<reference evidence="2" key="1">
    <citation type="submission" date="2009-02" db="EMBL/GenBank/DDBJ databases">
        <authorList>
            <person name="Fulton L."/>
            <person name="Clifton S."/>
            <person name="Fulton B."/>
            <person name="Xu J."/>
            <person name="Minx P."/>
            <person name="Pepin K.H."/>
            <person name="Johnson M."/>
            <person name="Bhonagiri V."/>
            <person name="Nash W.E."/>
            <person name="Mardis E.R."/>
            <person name="Wilson R.K."/>
        </authorList>
    </citation>
    <scope>NUCLEOTIDE SEQUENCE [LARGE SCALE GENOMIC DNA]</scope>
    <source>
        <strain evidence="2">DSM 15053</strain>
    </source>
</reference>
<dbReference type="HOGENOM" id="CLU_3287387_0_0_9"/>
<protein>
    <submittedName>
        <fullName evidence="2">Uncharacterized protein</fullName>
    </submittedName>
</protein>
<dbReference type="EMBL" id="ABYI02000027">
    <property type="protein sequence ID" value="EEG73409.1"/>
    <property type="molecule type" value="Genomic_DNA"/>
</dbReference>
<dbReference type="Proteomes" id="UP000004893">
    <property type="component" value="Unassembled WGS sequence"/>
</dbReference>
<dbReference type="AlphaFoldDB" id="C0C359"/>
<dbReference type="STRING" id="553973.CLOHYLEM_06519"/>
<organism evidence="2 3">
    <name type="scientific">[Clostridium] hylemonae DSM 15053</name>
    <dbReference type="NCBI Taxonomy" id="553973"/>
    <lineage>
        <taxon>Bacteria</taxon>
        <taxon>Bacillati</taxon>
        <taxon>Bacillota</taxon>
        <taxon>Clostridia</taxon>
        <taxon>Lachnospirales</taxon>
        <taxon>Lachnospiraceae</taxon>
    </lineage>
</organism>
<proteinExistence type="predicted"/>
<reference evidence="2" key="2">
    <citation type="submission" date="2013-06" db="EMBL/GenBank/DDBJ databases">
        <title>Draft genome sequence of Clostridium hylemonae (DSM 15053).</title>
        <authorList>
            <person name="Sudarsanam P."/>
            <person name="Ley R."/>
            <person name="Guruge J."/>
            <person name="Turnbaugh P.J."/>
            <person name="Mahowald M."/>
            <person name="Liep D."/>
            <person name="Gordon J."/>
        </authorList>
    </citation>
    <scope>NUCLEOTIDE SEQUENCE</scope>
    <source>
        <strain evidence="2">DSM 15053</strain>
    </source>
</reference>
<feature type="transmembrane region" description="Helical" evidence="1">
    <location>
        <begin position="21"/>
        <end position="39"/>
    </location>
</feature>
<comment type="caution">
    <text evidence="2">The sequence shown here is derived from an EMBL/GenBank/DDBJ whole genome shotgun (WGS) entry which is preliminary data.</text>
</comment>
<evidence type="ECO:0000313" key="2">
    <source>
        <dbReference type="EMBL" id="EEG73409.1"/>
    </source>
</evidence>
<name>C0C359_9FIRM</name>
<evidence type="ECO:0000313" key="3">
    <source>
        <dbReference type="Proteomes" id="UP000004893"/>
    </source>
</evidence>
<evidence type="ECO:0000256" key="1">
    <source>
        <dbReference type="SAM" id="Phobius"/>
    </source>
</evidence>
<accession>C0C359</accession>
<keyword evidence="1" id="KW-0472">Membrane</keyword>